<dbReference type="Proteomes" id="UP000821866">
    <property type="component" value="Chromosome 3"/>
</dbReference>
<dbReference type="GO" id="GO:0006511">
    <property type="term" value="P:ubiquitin-dependent protein catabolic process"/>
    <property type="evidence" value="ECO:0007669"/>
    <property type="project" value="InterPro"/>
</dbReference>
<evidence type="ECO:0000313" key="3">
    <source>
        <dbReference type="EMBL" id="KAH8031699.1"/>
    </source>
</evidence>
<name>A0A9J6EAY5_RHIMP</name>
<organism evidence="3 4">
    <name type="scientific">Rhipicephalus microplus</name>
    <name type="common">Cattle tick</name>
    <name type="synonym">Boophilus microplus</name>
    <dbReference type="NCBI Taxonomy" id="6941"/>
    <lineage>
        <taxon>Eukaryota</taxon>
        <taxon>Metazoa</taxon>
        <taxon>Ecdysozoa</taxon>
        <taxon>Arthropoda</taxon>
        <taxon>Chelicerata</taxon>
        <taxon>Arachnida</taxon>
        <taxon>Acari</taxon>
        <taxon>Parasitiformes</taxon>
        <taxon>Ixodida</taxon>
        <taxon>Ixodoidea</taxon>
        <taxon>Ixodidae</taxon>
        <taxon>Rhipicephalinae</taxon>
        <taxon>Rhipicephalus</taxon>
        <taxon>Boophilus</taxon>
    </lineage>
</organism>
<dbReference type="InterPro" id="IPR016159">
    <property type="entry name" value="Cullin_repeat-like_dom_sf"/>
</dbReference>
<feature type="domain" description="Cullin N-terminal" evidence="2">
    <location>
        <begin position="1"/>
        <end position="122"/>
    </location>
</feature>
<dbReference type="SUPFAM" id="SSF74788">
    <property type="entry name" value="Cullin repeat-like"/>
    <property type="match status" value="1"/>
</dbReference>
<gene>
    <name evidence="3" type="ORF">HPB51_020078</name>
</gene>
<sequence length="156" mass="17445">MIGDIVKYLDIAYVPRSGFDSVGKAGVLLFRDEVARYADVRDRLRDTMLGMVQAEREGQLVDRASLKKACEMLVALGLGSTSVYEEDFQVFFLAETAQFYAARALVYIDTKDASEYVAQVRATRSRRVGEGETLPARLHRDSCRAGGAERARRKAR</sequence>
<dbReference type="AlphaFoldDB" id="A0A9J6EAY5"/>
<comment type="caution">
    <text evidence="3">The sequence shown here is derived from an EMBL/GenBank/DDBJ whole genome shotgun (WGS) entry which is preliminary data.</text>
</comment>
<dbReference type="PANTHER" id="PTHR11932">
    <property type="entry name" value="CULLIN"/>
    <property type="match status" value="1"/>
</dbReference>
<dbReference type="Gene3D" id="1.20.1310.10">
    <property type="entry name" value="Cullin Repeats"/>
    <property type="match status" value="1"/>
</dbReference>
<keyword evidence="4" id="KW-1185">Reference proteome</keyword>
<dbReference type="FunFam" id="1.20.1310.10:FF:000001">
    <property type="entry name" value="Cullin 3"/>
    <property type="match status" value="1"/>
</dbReference>
<dbReference type="EMBL" id="JABSTU010000005">
    <property type="protein sequence ID" value="KAH8031699.1"/>
    <property type="molecule type" value="Genomic_DNA"/>
</dbReference>
<evidence type="ECO:0000259" key="2">
    <source>
        <dbReference type="Pfam" id="PF00888"/>
    </source>
</evidence>
<dbReference type="VEuPathDB" id="VectorBase:LOC119165017"/>
<reference evidence="3" key="2">
    <citation type="submission" date="2021-09" db="EMBL/GenBank/DDBJ databases">
        <authorList>
            <person name="Jia N."/>
            <person name="Wang J."/>
            <person name="Shi W."/>
            <person name="Du L."/>
            <person name="Sun Y."/>
            <person name="Zhan W."/>
            <person name="Jiang J."/>
            <person name="Wang Q."/>
            <person name="Zhang B."/>
            <person name="Ji P."/>
            <person name="Sakyi L.B."/>
            <person name="Cui X."/>
            <person name="Yuan T."/>
            <person name="Jiang B."/>
            <person name="Yang W."/>
            <person name="Lam T.T.-Y."/>
            <person name="Chang Q."/>
            <person name="Ding S."/>
            <person name="Wang X."/>
            <person name="Zhu J."/>
            <person name="Ruan X."/>
            <person name="Zhao L."/>
            <person name="Wei J."/>
            <person name="Que T."/>
            <person name="Du C."/>
            <person name="Cheng J."/>
            <person name="Dai P."/>
            <person name="Han X."/>
            <person name="Huang E."/>
            <person name="Gao Y."/>
            <person name="Liu J."/>
            <person name="Shao H."/>
            <person name="Ye R."/>
            <person name="Li L."/>
            <person name="Wei W."/>
            <person name="Wang X."/>
            <person name="Wang C."/>
            <person name="Huo Q."/>
            <person name="Li W."/>
            <person name="Guo W."/>
            <person name="Chen H."/>
            <person name="Chen S."/>
            <person name="Zhou L."/>
            <person name="Zhou L."/>
            <person name="Ni X."/>
            <person name="Tian J."/>
            <person name="Zhou Y."/>
            <person name="Sheng Y."/>
            <person name="Liu T."/>
            <person name="Pan Y."/>
            <person name="Xia L."/>
            <person name="Li J."/>
            <person name="Zhao F."/>
            <person name="Cao W."/>
        </authorList>
    </citation>
    <scope>NUCLEOTIDE SEQUENCE</scope>
    <source>
        <strain evidence="3">Rmic-2018</strain>
        <tissue evidence="3">Larvae</tissue>
    </source>
</reference>
<accession>A0A9J6EAY5</accession>
<dbReference type="InterPro" id="IPR001373">
    <property type="entry name" value="Cullin_N"/>
</dbReference>
<dbReference type="GO" id="GO:0031625">
    <property type="term" value="F:ubiquitin protein ligase binding"/>
    <property type="evidence" value="ECO:0007669"/>
    <property type="project" value="InterPro"/>
</dbReference>
<comment type="similarity">
    <text evidence="1">Belongs to the cullin family.</text>
</comment>
<evidence type="ECO:0000256" key="1">
    <source>
        <dbReference type="ARBA" id="ARBA00006019"/>
    </source>
</evidence>
<reference evidence="3" key="1">
    <citation type="journal article" date="2020" name="Cell">
        <title>Large-Scale Comparative Analyses of Tick Genomes Elucidate Their Genetic Diversity and Vector Capacities.</title>
        <authorList>
            <consortium name="Tick Genome and Microbiome Consortium (TIGMIC)"/>
            <person name="Jia N."/>
            <person name="Wang J."/>
            <person name="Shi W."/>
            <person name="Du L."/>
            <person name="Sun Y."/>
            <person name="Zhan W."/>
            <person name="Jiang J.F."/>
            <person name="Wang Q."/>
            <person name="Zhang B."/>
            <person name="Ji P."/>
            <person name="Bell-Sakyi L."/>
            <person name="Cui X.M."/>
            <person name="Yuan T.T."/>
            <person name="Jiang B.G."/>
            <person name="Yang W.F."/>
            <person name="Lam T.T."/>
            <person name="Chang Q.C."/>
            <person name="Ding S.J."/>
            <person name="Wang X.J."/>
            <person name="Zhu J.G."/>
            <person name="Ruan X.D."/>
            <person name="Zhao L."/>
            <person name="Wei J.T."/>
            <person name="Ye R.Z."/>
            <person name="Que T.C."/>
            <person name="Du C.H."/>
            <person name="Zhou Y.H."/>
            <person name="Cheng J.X."/>
            <person name="Dai P.F."/>
            <person name="Guo W.B."/>
            <person name="Han X.H."/>
            <person name="Huang E.J."/>
            <person name="Li L.F."/>
            <person name="Wei W."/>
            <person name="Gao Y.C."/>
            <person name="Liu J.Z."/>
            <person name="Shao H.Z."/>
            <person name="Wang X."/>
            <person name="Wang C.C."/>
            <person name="Yang T.C."/>
            <person name="Huo Q.B."/>
            <person name="Li W."/>
            <person name="Chen H.Y."/>
            <person name="Chen S.E."/>
            <person name="Zhou L.G."/>
            <person name="Ni X.B."/>
            <person name="Tian J.H."/>
            <person name="Sheng Y."/>
            <person name="Liu T."/>
            <person name="Pan Y.S."/>
            <person name="Xia L.Y."/>
            <person name="Li J."/>
            <person name="Zhao F."/>
            <person name="Cao W.C."/>
        </authorList>
    </citation>
    <scope>NUCLEOTIDE SEQUENCE</scope>
    <source>
        <strain evidence="3">Rmic-2018</strain>
    </source>
</reference>
<protein>
    <recommendedName>
        <fullName evidence="2">Cullin N-terminal domain-containing protein</fullName>
    </recommendedName>
</protein>
<proteinExistence type="inferred from homology"/>
<dbReference type="InterPro" id="IPR045093">
    <property type="entry name" value="Cullin"/>
</dbReference>
<evidence type="ECO:0000313" key="4">
    <source>
        <dbReference type="Proteomes" id="UP000821866"/>
    </source>
</evidence>
<dbReference type="Pfam" id="PF00888">
    <property type="entry name" value="Cullin"/>
    <property type="match status" value="1"/>
</dbReference>